<protein>
    <submittedName>
        <fullName evidence="1">Uncharacterized protein</fullName>
    </submittedName>
</protein>
<reference evidence="1" key="1">
    <citation type="submission" date="2018-04" db="EMBL/GenBank/DDBJ databases">
        <title>Whole genome sequencing of Hypsizygus marmoreus.</title>
        <authorList>
            <person name="Choi I.-G."/>
            <person name="Min B."/>
            <person name="Kim J.-G."/>
            <person name="Kim S."/>
            <person name="Oh Y.-L."/>
            <person name="Kong W.-S."/>
            <person name="Park H."/>
            <person name="Jeong J."/>
            <person name="Song E.-S."/>
        </authorList>
    </citation>
    <scope>NUCLEOTIDE SEQUENCE [LARGE SCALE GENOMIC DNA]</scope>
    <source>
        <strain evidence="1">51987-8</strain>
    </source>
</reference>
<dbReference type="Proteomes" id="UP000076154">
    <property type="component" value="Unassembled WGS sequence"/>
</dbReference>
<accession>A0A369JBQ4</accession>
<name>A0A369JBQ4_HYPMA</name>
<comment type="caution">
    <text evidence="1">The sequence shown here is derived from an EMBL/GenBank/DDBJ whole genome shotgun (WGS) entry which is preliminary data.</text>
</comment>
<keyword evidence="2" id="KW-1185">Reference proteome</keyword>
<dbReference type="AlphaFoldDB" id="A0A369JBQ4"/>
<dbReference type="EMBL" id="LUEZ02000126">
    <property type="protein sequence ID" value="RDB16296.1"/>
    <property type="molecule type" value="Genomic_DNA"/>
</dbReference>
<sequence>MANAVQPFRTAHIVADCTMLISRGQLLERWRFKGFLIFQPIAVGDQVLVFQTDSPENLAPALANSTCIHNARIIRIRHSRDPVWVTFETVTATGDVSLLLVPNTFVKLSFQDKVKRTIWTGYVPPKSHPVHIFIIDPNQQPTGYHVTWDVARTSSVDGASIDSTAGASQEIVA</sequence>
<proteinExistence type="predicted"/>
<dbReference type="InParanoid" id="A0A369JBQ4"/>
<evidence type="ECO:0000313" key="2">
    <source>
        <dbReference type="Proteomes" id="UP000076154"/>
    </source>
</evidence>
<organism evidence="1 2">
    <name type="scientific">Hypsizygus marmoreus</name>
    <name type="common">White beech mushroom</name>
    <name type="synonym">Agaricus marmoreus</name>
    <dbReference type="NCBI Taxonomy" id="39966"/>
    <lineage>
        <taxon>Eukaryota</taxon>
        <taxon>Fungi</taxon>
        <taxon>Dikarya</taxon>
        <taxon>Basidiomycota</taxon>
        <taxon>Agaricomycotina</taxon>
        <taxon>Agaricomycetes</taxon>
        <taxon>Agaricomycetidae</taxon>
        <taxon>Agaricales</taxon>
        <taxon>Tricholomatineae</taxon>
        <taxon>Lyophyllaceae</taxon>
        <taxon>Hypsizygus</taxon>
    </lineage>
</organism>
<evidence type="ECO:0000313" key="1">
    <source>
        <dbReference type="EMBL" id="RDB16296.1"/>
    </source>
</evidence>
<gene>
    <name evidence="1" type="ORF">Hypma_003086</name>
</gene>